<protein>
    <submittedName>
        <fullName evidence="2">Uncharacterized protein</fullName>
    </submittedName>
</protein>
<dbReference type="EMBL" id="GBRH01170282">
    <property type="protein sequence ID" value="JAE27614.1"/>
    <property type="molecule type" value="Transcribed_RNA"/>
</dbReference>
<organism evidence="2">
    <name type="scientific">Arundo donax</name>
    <name type="common">Giant reed</name>
    <name type="synonym">Donax arundinaceus</name>
    <dbReference type="NCBI Taxonomy" id="35708"/>
    <lineage>
        <taxon>Eukaryota</taxon>
        <taxon>Viridiplantae</taxon>
        <taxon>Streptophyta</taxon>
        <taxon>Embryophyta</taxon>
        <taxon>Tracheophyta</taxon>
        <taxon>Spermatophyta</taxon>
        <taxon>Magnoliopsida</taxon>
        <taxon>Liliopsida</taxon>
        <taxon>Poales</taxon>
        <taxon>Poaceae</taxon>
        <taxon>PACMAD clade</taxon>
        <taxon>Arundinoideae</taxon>
        <taxon>Arundineae</taxon>
        <taxon>Arundo</taxon>
    </lineage>
</organism>
<feature type="region of interest" description="Disordered" evidence="1">
    <location>
        <begin position="1"/>
        <end position="23"/>
    </location>
</feature>
<reference evidence="2" key="2">
    <citation type="journal article" date="2015" name="Data Brief">
        <title>Shoot transcriptome of the giant reed, Arundo donax.</title>
        <authorList>
            <person name="Barrero R.A."/>
            <person name="Guerrero F.D."/>
            <person name="Moolhuijzen P."/>
            <person name="Goolsby J.A."/>
            <person name="Tidwell J."/>
            <person name="Bellgard S.E."/>
            <person name="Bellgard M.I."/>
        </authorList>
    </citation>
    <scope>NUCLEOTIDE SEQUENCE</scope>
    <source>
        <tissue evidence="2">Shoot tissue taken approximately 20 cm above the soil surface</tissue>
    </source>
</reference>
<name>A0A0A9GVQ1_ARUDO</name>
<feature type="compositionally biased region" description="Polar residues" evidence="1">
    <location>
        <begin position="1"/>
        <end position="18"/>
    </location>
</feature>
<sequence>MKSPSPAISWSPGTSPAATQRPRVPVVTAHRSNGASRLMGAVTTCCNIVSFSKFAEAPATAKLVRPSTILCWKPGTRCYGQWRRTIGNGGDRFEGEAPQSGAYLGTEVDGGELEVDSPQVQAEEIDLDGVHKRARFSCVGGGSSGVGAGWRAARGGRVVWATDRRRGAATSREVARLCG</sequence>
<dbReference type="AlphaFoldDB" id="A0A0A9GVQ1"/>
<accession>A0A0A9GVQ1</accession>
<reference evidence="2" key="1">
    <citation type="submission" date="2014-09" db="EMBL/GenBank/DDBJ databases">
        <authorList>
            <person name="Magalhaes I.L.F."/>
            <person name="Oliveira U."/>
            <person name="Santos F.R."/>
            <person name="Vidigal T.H.D.A."/>
            <person name="Brescovit A.D."/>
            <person name="Santos A.J."/>
        </authorList>
    </citation>
    <scope>NUCLEOTIDE SEQUENCE</scope>
    <source>
        <tissue evidence="2">Shoot tissue taken approximately 20 cm above the soil surface</tissue>
    </source>
</reference>
<evidence type="ECO:0000313" key="2">
    <source>
        <dbReference type="EMBL" id="JAE27614.1"/>
    </source>
</evidence>
<proteinExistence type="predicted"/>
<evidence type="ECO:0000256" key="1">
    <source>
        <dbReference type="SAM" id="MobiDB-lite"/>
    </source>
</evidence>